<comment type="catalytic activity">
    <reaction evidence="1 16">
        <text>(2R)-3-phosphoglycerate + ATP = (2R)-3-phospho-glyceroyl phosphate + ADP</text>
        <dbReference type="Rhea" id="RHEA:14801"/>
        <dbReference type="ChEBI" id="CHEBI:30616"/>
        <dbReference type="ChEBI" id="CHEBI:57604"/>
        <dbReference type="ChEBI" id="CHEBI:58272"/>
        <dbReference type="ChEBI" id="CHEBI:456216"/>
        <dbReference type="EC" id="2.7.2.3"/>
    </reaction>
</comment>
<dbReference type="PROSITE" id="PS00111">
    <property type="entry name" value="PGLYCERATE_KINASE"/>
    <property type="match status" value="1"/>
</dbReference>
<dbReference type="SUPFAM" id="SSF53335">
    <property type="entry name" value="S-adenosyl-L-methionine-dependent methyltransferases"/>
    <property type="match status" value="1"/>
</dbReference>
<dbReference type="Pfam" id="PF00162">
    <property type="entry name" value="PGK"/>
    <property type="match status" value="1"/>
</dbReference>
<keyword evidence="10" id="KW-0547">Nucleotide-binding</keyword>
<comment type="pathway">
    <text evidence="3">Carbohydrate degradation; glycolysis; pyruvate from D-glyceraldehyde 3-phosphate: step 2/5.</text>
</comment>
<dbReference type="SUPFAM" id="SSF53748">
    <property type="entry name" value="Phosphoglycerate kinase"/>
    <property type="match status" value="1"/>
</dbReference>
<evidence type="ECO:0000256" key="17">
    <source>
        <dbReference type="RuleBase" id="RU000696"/>
    </source>
</evidence>
<comment type="caution">
    <text evidence="20">The sequence shown here is derived from an EMBL/GenBank/DDBJ whole genome shotgun (WGS) entry which is preliminary data.</text>
</comment>
<dbReference type="EMBL" id="JACYCF010000003">
    <property type="protein sequence ID" value="KAF8758451.1"/>
    <property type="molecule type" value="Genomic_DNA"/>
</dbReference>
<dbReference type="HAMAP" id="MF_00145">
    <property type="entry name" value="Phosphoglyc_kinase"/>
    <property type="match status" value="1"/>
</dbReference>
<feature type="region of interest" description="Disordered" evidence="18">
    <location>
        <begin position="440"/>
        <end position="459"/>
    </location>
</feature>
<evidence type="ECO:0000256" key="12">
    <source>
        <dbReference type="ARBA" id="ARBA00022840"/>
    </source>
</evidence>
<feature type="compositionally biased region" description="Basic and acidic residues" evidence="18">
    <location>
        <begin position="440"/>
        <end position="451"/>
    </location>
</feature>
<keyword evidence="12" id="KW-0067">ATP-binding</keyword>
<dbReference type="GO" id="GO:0008757">
    <property type="term" value="F:S-adenosylmethionine-dependent methyltransferase activity"/>
    <property type="evidence" value="ECO:0007669"/>
    <property type="project" value="InterPro"/>
</dbReference>
<keyword evidence="14" id="KW-0324">Glycolysis</keyword>
<gene>
    <name evidence="20" type="ORF">RHS01_03029</name>
</gene>
<keyword evidence="9" id="KW-0479">Metal-binding</keyword>
<evidence type="ECO:0000256" key="1">
    <source>
        <dbReference type="ARBA" id="ARBA00000642"/>
    </source>
</evidence>
<evidence type="ECO:0000256" key="10">
    <source>
        <dbReference type="ARBA" id="ARBA00022741"/>
    </source>
</evidence>
<feature type="compositionally biased region" description="Basic residues" evidence="18">
    <location>
        <begin position="267"/>
        <end position="280"/>
    </location>
</feature>
<comment type="cofactor">
    <cofactor evidence="2">
        <name>Mg(2+)</name>
        <dbReference type="ChEBI" id="CHEBI:18420"/>
    </cofactor>
</comment>
<feature type="region of interest" description="Disordered" evidence="18">
    <location>
        <begin position="464"/>
        <end position="486"/>
    </location>
</feature>
<feature type="compositionally biased region" description="Basic and acidic residues" evidence="18">
    <location>
        <begin position="289"/>
        <end position="302"/>
    </location>
</feature>
<name>A0A8H7M714_9AGAM</name>
<evidence type="ECO:0000313" key="21">
    <source>
        <dbReference type="Proteomes" id="UP000614334"/>
    </source>
</evidence>
<evidence type="ECO:0000256" key="9">
    <source>
        <dbReference type="ARBA" id="ARBA00022723"/>
    </source>
</evidence>
<dbReference type="InterPro" id="IPR013216">
    <property type="entry name" value="Methyltransf_11"/>
</dbReference>
<evidence type="ECO:0000259" key="19">
    <source>
        <dbReference type="Pfam" id="PF08241"/>
    </source>
</evidence>
<dbReference type="InterPro" id="IPR001576">
    <property type="entry name" value="Phosphoglycerate_kinase"/>
</dbReference>
<keyword evidence="11 16" id="KW-0418">Kinase</keyword>
<dbReference type="Gene3D" id="3.40.50.1260">
    <property type="entry name" value="Phosphoglycerate kinase, N-terminal domain"/>
    <property type="match status" value="3"/>
</dbReference>
<evidence type="ECO:0000256" key="16">
    <source>
        <dbReference type="RuleBase" id="RU000532"/>
    </source>
</evidence>
<protein>
    <recommendedName>
        <fullName evidence="7 16">Phosphoglycerate kinase</fullName>
        <ecNumber evidence="6 16">2.7.2.3</ecNumber>
    </recommendedName>
</protein>
<dbReference type="GO" id="GO:0006096">
    <property type="term" value="P:glycolytic process"/>
    <property type="evidence" value="ECO:0007669"/>
    <property type="project" value="UniProtKB-KW"/>
</dbReference>
<dbReference type="Proteomes" id="UP000614334">
    <property type="component" value="Unassembled WGS sequence"/>
</dbReference>
<comment type="function">
    <text evidence="15">Catalyzes one of the two ATP producing reactions in the glycolytic pathway via the reversible conversion of 1,3-diphosphoglycerate to 3-phosphoglycerate. Both L- and D- forms of purine and pyrimidine nucleotides can be used as substrates, but the activity is much lower on pyrimidines. Negatively regulates the biosynthesis of acetyl-CoA from pyruvate in the mitochondrion.</text>
</comment>
<dbReference type="PRINTS" id="PR00477">
    <property type="entry name" value="PHGLYCKINASE"/>
</dbReference>
<reference evidence="20" key="1">
    <citation type="submission" date="2020-09" db="EMBL/GenBank/DDBJ databases">
        <title>Comparative genome analyses of four rice-infecting Rhizoctonia solani isolates reveal extensive enrichment of homogalacturonan modification genes.</title>
        <authorList>
            <person name="Lee D.-Y."/>
            <person name="Jeon J."/>
            <person name="Kim K.-T."/>
            <person name="Cheong K."/>
            <person name="Song H."/>
            <person name="Choi G."/>
            <person name="Ko J."/>
            <person name="Opiyo S.O."/>
            <person name="Zuo S."/>
            <person name="Madhav S."/>
            <person name="Lee Y.-H."/>
            <person name="Wang G.-L."/>
        </authorList>
    </citation>
    <scope>NUCLEOTIDE SEQUENCE</scope>
    <source>
        <strain evidence="20">AG1-IA B2</strain>
    </source>
</reference>
<feature type="compositionally biased region" description="Basic and acidic residues" evidence="18">
    <location>
        <begin position="466"/>
        <end position="484"/>
    </location>
</feature>
<dbReference type="GO" id="GO:0005829">
    <property type="term" value="C:cytosol"/>
    <property type="evidence" value="ECO:0007669"/>
    <property type="project" value="TreeGrafter"/>
</dbReference>
<evidence type="ECO:0000256" key="18">
    <source>
        <dbReference type="SAM" id="MobiDB-lite"/>
    </source>
</evidence>
<dbReference type="AlphaFoldDB" id="A0A8H7M714"/>
<evidence type="ECO:0000256" key="13">
    <source>
        <dbReference type="ARBA" id="ARBA00022842"/>
    </source>
</evidence>
<dbReference type="GO" id="GO:0004618">
    <property type="term" value="F:phosphoglycerate kinase activity"/>
    <property type="evidence" value="ECO:0007669"/>
    <property type="project" value="UniProtKB-EC"/>
</dbReference>
<keyword evidence="8 16" id="KW-0808">Transferase</keyword>
<proteinExistence type="inferred from homology"/>
<dbReference type="FunFam" id="3.40.50.1260:FF:000019">
    <property type="entry name" value="Phosphoglycerate kinase 1"/>
    <property type="match status" value="1"/>
</dbReference>
<dbReference type="CDD" id="cd00318">
    <property type="entry name" value="Phosphoglycerate_kinase"/>
    <property type="match status" value="1"/>
</dbReference>
<evidence type="ECO:0000256" key="11">
    <source>
        <dbReference type="ARBA" id="ARBA00022777"/>
    </source>
</evidence>
<feature type="domain" description="Methyltransferase type 11" evidence="19">
    <location>
        <begin position="35"/>
        <end position="85"/>
    </location>
</feature>
<dbReference type="InterPro" id="IPR036043">
    <property type="entry name" value="Phosphoglycerate_kinase_sf"/>
</dbReference>
<evidence type="ECO:0000256" key="6">
    <source>
        <dbReference type="ARBA" id="ARBA00013061"/>
    </source>
</evidence>
<dbReference type="GO" id="GO:0043531">
    <property type="term" value="F:ADP binding"/>
    <property type="evidence" value="ECO:0007669"/>
    <property type="project" value="TreeGrafter"/>
</dbReference>
<dbReference type="GO" id="GO:0046872">
    <property type="term" value="F:metal ion binding"/>
    <property type="evidence" value="ECO:0007669"/>
    <property type="project" value="UniProtKB-KW"/>
</dbReference>
<evidence type="ECO:0000256" key="15">
    <source>
        <dbReference type="ARBA" id="ARBA00049965"/>
    </source>
</evidence>
<feature type="compositionally biased region" description="Basic residues" evidence="18">
    <location>
        <begin position="394"/>
        <end position="406"/>
    </location>
</feature>
<evidence type="ECO:0000256" key="7">
    <source>
        <dbReference type="ARBA" id="ARBA00016471"/>
    </source>
</evidence>
<evidence type="ECO:0000256" key="5">
    <source>
        <dbReference type="ARBA" id="ARBA00011245"/>
    </source>
</evidence>
<accession>A0A8H7M714</accession>
<dbReference type="InterPro" id="IPR029063">
    <property type="entry name" value="SAM-dependent_MTases_sf"/>
</dbReference>
<feature type="region of interest" description="Disordered" evidence="18">
    <location>
        <begin position="227"/>
        <end position="433"/>
    </location>
</feature>
<dbReference type="InterPro" id="IPR015911">
    <property type="entry name" value="Phosphoglycerate_kinase_CS"/>
</dbReference>
<feature type="compositionally biased region" description="Basic and acidic residues" evidence="18">
    <location>
        <begin position="417"/>
        <end position="433"/>
    </location>
</feature>
<dbReference type="Pfam" id="PF08241">
    <property type="entry name" value="Methyltransf_11"/>
    <property type="match status" value="1"/>
</dbReference>
<feature type="compositionally biased region" description="Basic and acidic residues" evidence="18">
    <location>
        <begin position="361"/>
        <end position="374"/>
    </location>
</feature>
<feature type="compositionally biased region" description="Basic and acidic residues" evidence="18">
    <location>
        <begin position="244"/>
        <end position="253"/>
    </location>
</feature>
<organism evidence="20 21">
    <name type="scientific">Rhizoctonia solani</name>
    <dbReference type="NCBI Taxonomy" id="456999"/>
    <lineage>
        <taxon>Eukaryota</taxon>
        <taxon>Fungi</taxon>
        <taxon>Dikarya</taxon>
        <taxon>Basidiomycota</taxon>
        <taxon>Agaricomycotina</taxon>
        <taxon>Agaricomycetes</taxon>
        <taxon>Cantharellales</taxon>
        <taxon>Ceratobasidiaceae</taxon>
        <taxon>Rhizoctonia</taxon>
    </lineage>
</organism>
<dbReference type="PANTHER" id="PTHR11406">
    <property type="entry name" value="PHOSPHOGLYCERATE KINASE"/>
    <property type="match status" value="1"/>
</dbReference>
<dbReference type="PANTHER" id="PTHR11406:SF0">
    <property type="entry name" value="PHOSPHOGLYCERATE KINASE"/>
    <property type="match status" value="1"/>
</dbReference>
<evidence type="ECO:0000256" key="8">
    <source>
        <dbReference type="ARBA" id="ARBA00022679"/>
    </source>
</evidence>
<dbReference type="InterPro" id="IPR015824">
    <property type="entry name" value="Phosphoglycerate_kinase_N"/>
</dbReference>
<comment type="subunit">
    <text evidence="5 17">Monomer.</text>
</comment>
<dbReference type="FunFam" id="3.40.50.1260:FF:000003">
    <property type="entry name" value="Phosphoglycerate kinase"/>
    <property type="match status" value="1"/>
</dbReference>
<feature type="compositionally biased region" description="Polar residues" evidence="18">
    <location>
        <begin position="383"/>
        <end position="393"/>
    </location>
</feature>
<dbReference type="GO" id="GO:0006094">
    <property type="term" value="P:gluconeogenesis"/>
    <property type="evidence" value="ECO:0007669"/>
    <property type="project" value="TreeGrafter"/>
</dbReference>
<keyword evidence="13" id="KW-0460">Magnesium</keyword>
<evidence type="ECO:0000313" key="20">
    <source>
        <dbReference type="EMBL" id="KAF8758451.1"/>
    </source>
</evidence>
<sequence>MSFRLGSGTGLFTRALLNHPTLGQAVGELRAIEPYCLPGDFLKTGVEDGWADLVVIAQAFHWCPDYDKAAAEFARILKPKGIVAFIWNLEDRERSSWVAKIRDLIEPYEQGSPQFRLGLWKAVFDTPSYKANFQSPETKIWDYQVLHSCASDAEADKVHQEIDRILETSEKDWIDEKEGVFKYNYETFLVIMRRVQVNSHAVDATRPEATLFDLAQHLRPNNLKLQCPRQQSQRNQHLSSQPKPEAKGSDASKRGPAPAATDGAKPSKPKNSRPRRRPNKPKGTATPAQKKDDGESEPEGRAVRRTAGTPSGSEDESEEEEVKSPKSPNPPRSPTAAKSPKSPKQPAATKSSKPPQPAKAPEVKPAEAKPEENKPAQAKPTEENSPSQSQQRKLNPKLLKKGRKGHGPGYVNKDRHKTGGERGKMTAEELAQKMEQMRIRNEEIKRKRQEADADAEEFERSMAANREAEKAQREAAAARRKEQLKVQASIDDERKKNAERKMQKLQGREWDAQKEEADWNHDRPLRVEAGLRVGVEAVEAAEAEGVADGADGVADSTMGGQAGKVLPVQRQSLRQTRMIRPSSPTCLPSPLRSYTTDEPVTSWVLWTVAHLRHYTDNRCSHDPERPRTAQIPAAERVQLGQCPHLPSPNKMSLSNKLSITDLGSLKDKRVLIRVDFNVPIQDGKITNPAAKAVVLMSHLGRPDGKVVEKYSLKVVATELSNQLGGKDVKFLNDCVGPEVEQAVNSAPSGSVILLENLRFHIEEEGSVKDKAGNKTKANPEDVKKFREGLTALGDVYVNDAFGTAHRAHSSMVGVKLPQRAAGFLMKKELEFFAKALESPERPFLAILGGAKVSDKIQLIENMLDKVNSLIICGGMAFTFKKTLNSVKIGKSLFDQAGSEKVASLLEKAKANNVKVVFPVDYITADKFDKEAQQTGTATDEEGIPDEWMGLDAGEKSRQLFKETVLEAKTILWNGPPGVFEFEKFAGGSSALLEANIEAAKKGATVIVGGGDTATVVAQAGKESELSHVSTGGGASLELLEGKTLPGVAELSEK</sequence>
<evidence type="ECO:0000256" key="14">
    <source>
        <dbReference type="ARBA" id="ARBA00023152"/>
    </source>
</evidence>
<comment type="similarity">
    <text evidence="4 16">Belongs to the phosphoglycerate kinase family.</text>
</comment>
<evidence type="ECO:0000256" key="3">
    <source>
        <dbReference type="ARBA" id="ARBA00004838"/>
    </source>
</evidence>
<dbReference type="EC" id="2.7.2.3" evidence="6 16"/>
<evidence type="ECO:0000256" key="2">
    <source>
        <dbReference type="ARBA" id="ARBA00001946"/>
    </source>
</evidence>
<evidence type="ECO:0000256" key="4">
    <source>
        <dbReference type="ARBA" id="ARBA00008982"/>
    </source>
</evidence>
<dbReference type="Gene3D" id="3.40.50.150">
    <property type="entry name" value="Vaccinia Virus protein VP39"/>
    <property type="match status" value="1"/>
</dbReference>
<dbReference type="GO" id="GO:0005524">
    <property type="term" value="F:ATP binding"/>
    <property type="evidence" value="ECO:0007669"/>
    <property type="project" value="UniProtKB-KW"/>
</dbReference>
<feature type="compositionally biased region" description="Polar residues" evidence="18">
    <location>
        <begin position="228"/>
        <end position="242"/>
    </location>
</feature>